<evidence type="ECO:0000256" key="2">
    <source>
        <dbReference type="ARBA" id="ARBA00004977"/>
    </source>
</evidence>
<dbReference type="InterPro" id="IPR036188">
    <property type="entry name" value="FAD/NAD-bd_sf"/>
</dbReference>
<protein>
    <recommendedName>
        <fullName evidence="9">Glycerol-3-phosphate dehydrogenase</fullName>
        <ecNumber evidence="9">1.1.5.3</ecNumber>
    </recommendedName>
</protein>
<keyword evidence="5" id="KW-0319">Glycerol metabolism</keyword>
<comment type="pathway">
    <text evidence="2">Polyol metabolism; glycerol degradation via glycerol kinase pathway; glycerone phosphate from sn-glycerol 3-phosphate (aerobic route): step 1/1.</text>
</comment>
<keyword evidence="7 9" id="KW-0560">Oxidoreductase</keyword>
<proteinExistence type="inferred from homology"/>
<evidence type="ECO:0000313" key="13">
    <source>
        <dbReference type="Proteomes" id="UP000051063"/>
    </source>
</evidence>
<keyword evidence="4 9" id="KW-0285">Flavoprotein</keyword>
<evidence type="ECO:0000256" key="9">
    <source>
        <dbReference type="RuleBase" id="RU361217"/>
    </source>
</evidence>
<evidence type="ECO:0000256" key="1">
    <source>
        <dbReference type="ARBA" id="ARBA00001974"/>
    </source>
</evidence>
<dbReference type="InterPro" id="IPR031656">
    <property type="entry name" value="DAO_C"/>
</dbReference>
<evidence type="ECO:0000256" key="8">
    <source>
        <dbReference type="ARBA" id="ARBA00049055"/>
    </source>
</evidence>
<organism evidence="12 13">
    <name type="scientific">Brevibacillus choshinensis</name>
    <dbReference type="NCBI Taxonomy" id="54911"/>
    <lineage>
        <taxon>Bacteria</taxon>
        <taxon>Bacillati</taxon>
        <taxon>Bacillota</taxon>
        <taxon>Bacilli</taxon>
        <taxon>Bacillales</taxon>
        <taxon>Paenibacillaceae</taxon>
        <taxon>Brevibacillus</taxon>
    </lineage>
</organism>
<sequence length="567" mass="63601">MFTNIGGGIVGVRNSFSATDREPCLKKMAEQQLDLLIVGGGITGAGIAWDASLRGLNVGLVEKKDFGWGTSSRSTKLIHGGLRYLKQGEISLVKEVGKERALLYHLAPHLVHPLKMLLPMYKGGSLGPVSTSIGLWLYDWLAGVTKHERRTMLSTSITATHEPLLSKDGMLGGGMYYEYMTDDARLTLEIMRSALIEGALACNYTEVTRFYYVEGRIEGAYVTDCCSGKEYLLKAKKIVNATGPWVDNLRELDKSKRGKRLHLTKGVHIVIPYERMPIKQSLYFDTSDGRMVFAIPRGEIVYVGTTDTAYQDNIEHPIASTGDRDYLLDAVNKLCPTLKLTREDVKSSWVGLRPLIYQEGKGPSELSRKDEIFLSPSGLITIAGGKLTGFRKMAEKVVNLVCKQLRKEEQLNFGPCITDNSPILGSGGHGPDGFRIQINTLQQKASELGVPQTQTKRWLFTYGCSTNEIFTNLQVEGRSKNSSPTEQELIGAELKYAWEREMICRSDDFLIRRTGLLFFYPELFIAYLHQTIQFLAEKQHWTEQEKGEEQKRMMQLYSEALFTSNSK</sequence>
<dbReference type="SUPFAM" id="SSF54373">
    <property type="entry name" value="FAD-linked reductases, C-terminal domain"/>
    <property type="match status" value="1"/>
</dbReference>
<dbReference type="InterPro" id="IPR006076">
    <property type="entry name" value="FAD-dep_OxRdtase"/>
</dbReference>
<dbReference type="Pfam" id="PF16901">
    <property type="entry name" value="DAO_C"/>
    <property type="match status" value="1"/>
</dbReference>
<dbReference type="EMBL" id="LJJB01000013">
    <property type="protein sequence ID" value="KQL45091.1"/>
    <property type="molecule type" value="Genomic_DNA"/>
</dbReference>
<dbReference type="InterPro" id="IPR000447">
    <property type="entry name" value="G3P_DH_FAD-dep"/>
</dbReference>
<comment type="similarity">
    <text evidence="3 9">Belongs to the FAD-dependent glycerol-3-phosphate dehydrogenase family.</text>
</comment>
<accession>A0ABR5N4B4</accession>
<evidence type="ECO:0000256" key="4">
    <source>
        <dbReference type="ARBA" id="ARBA00022630"/>
    </source>
</evidence>
<comment type="caution">
    <text evidence="12">The sequence shown here is derived from an EMBL/GenBank/DDBJ whole genome shotgun (WGS) entry which is preliminary data.</text>
</comment>
<dbReference type="Gene3D" id="3.50.50.60">
    <property type="entry name" value="FAD/NAD(P)-binding domain"/>
    <property type="match status" value="1"/>
</dbReference>
<dbReference type="PANTHER" id="PTHR11985">
    <property type="entry name" value="GLYCEROL-3-PHOSPHATE DEHYDROGENASE"/>
    <property type="match status" value="1"/>
</dbReference>
<dbReference type="Gene3D" id="1.10.8.870">
    <property type="entry name" value="Alpha-glycerophosphate oxidase, cap domain"/>
    <property type="match status" value="1"/>
</dbReference>
<dbReference type="EC" id="1.1.5.3" evidence="9"/>
<gene>
    <name evidence="12" type="ORF">AN963_27705</name>
</gene>
<comment type="catalytic activity">
    <reaction evidence="8 9">
        <text>a quinone + sn-glycerol 3-phosphate = dihydroxyacetone phosphate + a quinol</text>
        <dbReference type="Rhea" id="RHEA:18977"/>
        <dbReference type="ChEBI" id="CHEBI:24646"/>
        <dbReference type="ChEBI" id="CHEBI:57597"/>
        <dbReference type="ChEBI" id="CHEBI:57642"/>
        <dbReference type="ChEBI" id="CHEBI:132124"/>
        <dbReference type="EC" id="1.1.5.3"/>
    </reaction>
</comment>
<evidence type="ECO:0000256" key="5">
    <source>
        <dbReference type="ARBA" id="ARBA00022798"/>
    </source>
</evidence>
<dbReference type="Gene3D" id="3.30.9.10">
    <property type="entry name" value="D-Amino Acid Oxidase, subunit A, domain 2"/>
    <property type="match status" value="1"/>
</dbReference>
<name>A0ABR5N4B4_BRECH</name>
<dbReference type="Pfam" id="PF01266">
    <property type="entry name" value="DAO"/>
    <property type="match status" value="1"/>
</dbReference>
<evidence type="ECO:0000259" key="11">
    <source>
        <dbReference type="Pfam" id="PF16901"/>
    </source>
</evidence>
<dbReference type="PRINTS" id="PR01001">
    <property type="entry name" value="FADG3PDH"/>
</dbReference>
<dbReference type="PANTHER" id="PTHR11985:SF35">
    <property type="entry name" value="ANAEROBIC GLYCEROL-3-PHOSPHATE DEHYDROGENASE SUBUNIT A"/>
    <property type="match status" value="1"/>
</dbReference>
<dbReference type="InterPro" id="IPR038299">
    <property type="entry name" value="DAO_C_sf"/>
</dbReference>
<dbReference type="Proteomes" id="UP000051063">
    <property type="component" value="Unassembled WGS sequence"/>
</dbReference>
<feature type="domain" description="FAD dependent oxidoreductase" evidence="10">
    <location>
        <begin position="34"/>
        <end position="357"/>
    </location>
</feature>
<evidence type="ECO:0000256" key="6">
    <source>
        <dbReference type="ARBA" id="ARBA00022827"/>
    </source>
</evidence>
<evidence type="ECO:0000313" key="12">
    <source>
        <dbReference type="EMBL" id="KQL45091.1"/>
    </source>
</evidence>
<comment type="cofactor">
    <cofactor evidence="1 9">
        <name>FAD</name>
        <dbReference type="ChEBI" id="CHEBI:57692"/>
    </cofactor>
</comment>
<evidence type="ECO:0000256" key="3">
    <source>
        <dbReference type="ARBA" id="ARBA00007330"/>
    </source>
</evidence>
<feature type="domain" description="Alpha-glycerophosphate oxidase C-terminal" evidence="11">
    <location>
        <begin position="416"/>
        <end position="546"/>
    </location>
</feature>
<dbReference type="PROSITE" id="PS00977">
    <property type="entry name" value="FAD_G3PDH_1"/>
    <property type="match status" value="1"/>
</dbReference>
<keyword evidence="6" id="KW-0274">FAD</keyword>
<keyword evidence="13" id="KW-1185">Reference proteome</keyword>
<reference evidence="12 13" key="1">
    <citation type="submission" date="2015-09" db="EMBL/GenBank/DDBJ databases">
        <title>Genome sequencing project for genomic taxonomy and phylogenomics of Bacillus-like bacteria.</title>
        <authorList>
            <person name="Liu B."/>
            <person name="Wang J."/>
            <person name="Zhu Y."/>
            <person name="Liu G."/>
            <person name="Chen Q."/>
            <person name="Chen Z."/>
            <person name="Lan J."/>
            <person name="Che J."/>
            <person name="Ge C."/>
            <person name="Shi H."/>
            <person name="Pan Z."/>
            <person name="Liu X."/>
        </authorList>
    </citation>
    <scope>NUCLEOTIDE SEQUENCE [LARGE SCALE GENOMIC DNA]</scope>
    <source>
        <strain evidence="12 13">DSM 8552</strain>
    </source>
</reference>
<dbReference type="SUPFAM" id="SSF51905">
    <property type="entry name" value="FAD/NAD(P)-binding domain"/>
    <property type="match status" value="1"/>
</dbReference>
<evidence type="ECO:0000256" key="7">
    <source>
        <dbReference type="ARBA" id="ARBA00023002"/>
    </source>
</evidence>
<evidence type="ECO:0000259" key="10">
    <source>
        <dbReference type="Pfam" id="PF01266"/>
    </source>
</evidence>